<evidence type="ECO:0000256" key="2">
    <source>
        <dbReference type="ARBA" id="ARBA00022692"/>
    </source>
</evidence>
<sequence length="365" mass="39113">MKSLSTLWTAVLTFARRELAGLAHIHPSDRPWQMPFAAALASGLPIAVGASFDHLNYGLVSSLGGLVFLYLPDTPLHHRMVSLMACSFGMAACYALGILSQFVPPLMTPVLIFIAISVTMICRYYRLGPPGSLFFIMAASIGAYSPVDILEVPMRVGLLIMGCLLAGLIALVYSLHMSLLRTPRPVPPVEPASFDFVVFDPVVIGAFVGVSLALGQALAMPSPYWVPVSCLAVIQGISVRAVWDRQLHRIVGTGFGILVAWGLLTLPLDKWSICVMMTALAFVIETLVVRNYGMAVVFITPLTIFLVEAGGFGPGMPSTLIEARLLDTILGSAVGLAGGICLHSPGFRRRGGALLRRVIPSRLMP</sequence>
<reference evidence="8" key="1">
    <citation type="submission" date="2016-10" db="EMBL/GenBank/DDBJ databases">
        <authorList>
            <person name="Varghese N."/>
            <person name="Submissions S."/>
        </authorList>
    </citation>
    <scope>NUCLEOTIDE SEQUENCE [LARGE SCALE GENOMIC DNA]</scope>
    <source>
        <strain evidence="8">DSM 13234</strain>
    </source>
</reference>
<evidence type="ECO:0000256" key="5">
    <source>
        <dbReference type="SAM" id="Phobius"/>
    </source>
</evidence>
<feature type="transmembrane region" description="Helical" evidence="5">
    <location>
        <begin position="328"/>
        <end position="347"/>
    </location>
</feature>
<gene>
    <name evidence="7" type="ORF">SAMN04244559_02295</name>
</gene>
<name>A0A1H6I5W7_MAGFU</name>
<keyword evidence="8" id="KW-1185">Reference proteome</keyword>
<feature type="transmembrane region" description="Helical" evidence="5">
    <location>
        <begin position="196"/>
        <end position="218"/>
    </location>
</feature>
<evidence type="ECO:0000313" key="7">
    <source>
        <dbReference type="EMBL" id="SEH43562.1"/>
    </source>
</evidence>
<dbReference type="Pfam" id="PF13515">
    <property type="entry name" value="FUSC_2"/>
    <property type="match status" value="1"/>
</dbReference>
<proteinExistence type="predicted"/>
<organism evidence="7 8">
    <name type="scientific">Magnetospirillum fulvum</name>
    <name type="common">Rhodospirillum fulvum</name>
    <dbReference type="NCBI Taxonomy" id="1082"/>
    <lineage>
        <taxon>Bacteria</taxon>
        <taxon>Pseudomonadati</taxon>
        <taxon>Pseudomonadota</taxon>
        <taxon>Alphaproteobacteria</taxon>
        <taxon>Rhodospirillales</taxon>
        <taxon>Rhodospirillaceae</taxon>
        <taxon>Magnetospirillum</taxon>
    </lineage>
</organism>
<feature type="transmembrane region" description="Helical" evidence="5">
    <location>
        <begin position="156"/>
        <end position="175"/>
    </location>
</feature>
<feature type="transmembrane region" description="Helical" evidence="5">
    <location>
        <begin position="132"/>
        <end position="150"/>
    </location>
</feature>
<evidence type="ECO:0000256" key="3">
    <source>
        <dbReference type="ARBA" id="ARBA00022989"/>
    </source>
</evidence>
<dbReference type="GO" id="GO:0016020">
    <property type="term" value="C:membrane"/>
    <property type="evidence" value="ECO:0007669"/>
    <property type="project" value="UniProtKB-SubCell"/>
</dbReference>
<evidence type="ECO:0000256" key="1">
    <source>
        <dbReference type="ARBA" id="ARBA00004141"/>
    </source>
</evidence>
<dbReference type="AlphaFoldDB" id="A0A1H6I5W7"/>
<dbReference type="EMBL" id="FNWO01000009">
    <property type="protein sequence ID" value="SEH43562.1"/>
    <property type="molecule type" value="Genomic_DNA"/>
</dbReference>
<evidence type="ECO:0000256" key="4">
    <source>
        <dbReference type="ARBA" id="ARBA00023136"/>
    </source>
</evidence>
<feature type="transmembrane region" description="Helical" evidence="5">
    <location>
        <begin position="54"/>
        <end position="71"/>
    </location>
</feature>
<feature type="transmembrane region" description="Helical" evidence="5">
    <location>
        <begin position="296"/>
        <end position="316"/>
    </location>
</feature>
<feature type="transmembrane region" description="Helical" evidence="5">
    <location>
        <begin position="83"/>
        <end position="100"/>
    </location>
</feature>
<comment type="subcellular location">
    <subcellularLocation>
        <location evidence="1">Membrane</location>
        <topology evidence="1">Multi-pass membrane protein</topology>
    </subcellularLocation>
</comment>
<feature type="transmembrane region" description="Helical" evidence="5">
    <location>
        <begin position="247"/>
        <end position="264"/>
    </location>
</feature>
<evidence type="ECO:0000313" key="8">
    <source>
        <dbReference type="Proteomes" id="UP000182983"/>
    </source>
</evidence>
<dbReference type="Proteomes" id="UP000182983">
    <property type="component" value="Unassembled WGS sequence"/>
</dbReference>
<dbReference type="InterPro" id="IPR049453">
    <property type="entry name" value="Memb_transporter_dom"/>
</dbReference>
<keyword evidence="3 5" id="KW-1133">Transmembrane helix</keyword>
<evidence type="ECO:0000259" key="6">
    <source>
        <dbReference type="Pfam" id="PF13515"/>
    </source>
</evidence>
<keyword evidence="2 5" id="KW-0812">Transmembrane</keyword>
<feature type="domain" description="Integral membrane bound transporter" evidence="6">
    <location>
        <begin position="211"/>
        <end position="337"/>
    </location>
</feature>
<protein>
    <submittedName>
        <fullName evidence="7">Fusaric acid resistance protein-like</fullName>
    </submittedName>
</protein>
<keyword evidence="4 5" id="KW-0472">Membrane</keyword>
<accession>A0A1H6I5W7</accession>